<keyword evidence="3 6" id="KW-0812">Transmembrane</keyword>
<dbReference type="PANTHER" id="PTHR23505:SF79">
    <property type="entry name" value="PROTEIN SPINSTER"/>
    <property type="match status" value="1"/>
</dbReference>
<reference evidence="7" key="1">
    <citation type="submission" date="2021-02" db="EMBL/GenBank/DDBJ databases">
        <authorList>
            <person name="Nowell W R."/>
        </authorList>
    </citation>
    <scope>NUCLEOTIDE SEQUENCE</scope>
</reference>
<comment type="caution">
    <text evidence="7">The sequence shown here is derived from an EMBL/GenBank/DDBJ whole genome shotgun (WGS) entry which is preliminary data.</text>
</comment>
<evidence type="ECO:0000256" key="4">
    <source>
        <dbReference type="ARBA" id="ARBA00022989"/>
    </source>
</evidence>
<protein>
    <submittedName>
        <fullName evidence="7">Uncharacterized protein</fullName>
    </submittedName>
</protein>
<dbReference type="PANTHER" id="PTHR23505">
    <property type="entry name" value="SPINSTER"/>
    <property type="match status" value="1"/>
</dbReference>
<evidence type="ECO:0000313" key="8">
    <source>
        <dbReference type="Proteomes" id="UP000663828"/>
    </source>
</evidence>
<keyword evidence="5 6" id="KW-0472">Membrane</keyword>
<proteinExistence type="predicted"/>
<comment type="subcellular location">
    <subcellularLocation>
        <location evidence="1">Membrane</location>
        <topology evidence="1">Multi-pass membrane protein</topology>
    </subcellularLocation>
</comment>
<evidence type="ECO:0000256" key="1">
    <source>
        <dbReference type="ARBA" id="ARBA00004141"/>
    </source>
</evidence>
<feature type="transmembrane region" description="Helical" evidence="6">
    <location>
        <begin position="57"/>
        <end position="79"/>
    </location>
</feature>
<dbReference type="GO" id="GO:0016020">
    <property type="term" value="C:membrane"/>
    <property type="evidence" value="ECO:0007669"/>
    <property type="project" value="UniProtKB-SubCell"/>
</dbReference>
<dbReference type="AlphaFoldDB" id="A0A815VN59"/>
<evidence type="ECO:0000256" key="2">
    <source>
        <dbReference type="ARBA" id="ARBA00022448"/>
    </source>
</evidence>
<dbReference type="EMBL" id="CAJNOR010004842">
    <property type="protein sequence ID" value="CAF1530402.1"/>
    <property type="molecule type" value="Genomic_DNA"/>
</dbReference>
<dbReference type="InterPro" id="IPR044770">
    <property type="entry name" value="MFS_spinster-like"/>
</dbReference>
<organism evidence="7 8">
    <name type="scientific">Adineta ricciae</name>
    <name type="common">Rotifer</name>
    <dbReference type="NCBI Taxonomy" id="249248"/>
    <lineage>
        <taxon>Eukaryota</taxon>
        <taxon>Metazoa</taxon>
        <taxon>Spiralia</taxon>
        <taxon>Gnathifera</taxon>
        <taxon>Rotifera</taxon>
        <taxon>Eurotatoria</taxon>
        <taxon>Bdelloidea</taxon>
        <taxon>Adinetida</taxon>
        <taxon>Adinetidae</taxon>
        <taxon>Adineta</taxon>
    </lineage>
</organism>
<keyword evidence="2" id="KW-0813">Transport</keyword>
<evidence type="ECO:0000256" key="6">
    <source>
        <dbReference type="SAM" id="Phobius"/>
    </source>
</evidence>
<dbReference type="Proteomes" id="UP000663828">
    <property type="component" value="Unassembled WGS sequence"/>
</dbReference>
<gene>
    <name evidence="7" type="ORF">XAT740_LOCUS41422</name>
</gene>
<name>A0A815VN59_ADIRI</name>
<keyword evidence="4 6" id="KW-1133">Transmembrane helix</keyword>
<evidence type="ECO:0000256" key="5">
    <source>
        <dbReference type="ARBA" id="ARBA00023136"/>
    </source>
</evidence>
<keyword evidence="8" id="KW-1185">Reference proteome</keyword>
<evidence type="ECO:0000256" key="3">
    <source>
        <dbReference type="ARBA" id="ARBA00022692"/>
    </source>
</evidence>
<evidence type="ECO:0000313" key="7">
    <source>
        <dbReference type="EMBL" id="CAF1530402.1"/>
    </source>
</evidence>
<sequence length="107" mass="11891">MYIIVPSRRSTASSLQIFVMHLLGDASSPYVVGIISDFFRKESKDPDVHWESLRNGLLLTPAVACLGGIAFLFAAAFIVKDRREAETAIEAMNSENVFRMDESSKVH</sequence>
<accession>A0A815VN59</accession>